<name>A0AAN7BTK5_9PEZI</name>
<dbReference type="Proteomes" id="UP001301958">
    <property type="component" value="Unassembled WGS sequence"/>
</dbReference>
<organism evidence="2 3">
    <name type="scientific">Podospora fimiseda</name>
    <dbReference type="NCBI Taxonomy" id="252190"/>
    <lineage>
        <taxon>Eukaryota</taxon>
        <taxon>Fungi</taxon>
        <taxon>Dikarya</taxon>
        <taxon>Ascomycota</taxon>
        <taxon>Pezizomycotina</taxon>
        <taxon>Sordariomycetes</taxon>
        <taxon>Sordariomycetidae</taxon>
        <taxon>Sordariales</taxon>
        <taxon>Podosporaceae</taxon>
        <taxon>Podospora</taxon>
    </lineage>
</organism>
<keyword evidence="3" id="KW-1185">Reference proteome</keyword>
<evidence type="ECO:0000313" key="3">
    <source>
        <dbReference type="Proteomes" id="UP001301958"/>
    </source>
</evidence>
<dbReference type="AlphaFoldDB" id="A0AAN7BTK5"/>
<gene>
    <name evidence="2" type="ORF">QBC38DRAFT_109107</name>
</gene>
<keyword evidence="1" id="KW-0732">Signal</keyword>
<feature type="signal peptide" evidence="1">
    <location>
        <begin position="1"/>
        <end position="23"/>
    </location>
</feature>
<evidence type="ECO:0000256" key="1">
    <source>
        <dbReference type="SAM" id="SignalP"/>
    </source>
</evidence>
<comment type="caution">
    <text evidence="2">The sequence shown here is derived from an EMBL/GenBank/DDBJ whole genome shotgun (WGS) entry which is preliminary data.</text>
</comment>
<reference evidence="2" key="1">
    <citation type="journal article" date="2023" name="Mol. Phylogenet. Evol.">
        <title>Genome-scale phylogeny and comparative genomics of the fungal order Sordariales.</title>
        <authorList>
            <person name="Hensen N."/>
            <person name="Bonometti L."/>
            <person name="Westerberg I."/>
            <person name="Brannstrom I.O."/>
            <person name="Guillou S."/>
            <person name="Cros-Aarteil S."/>
            <person name="Calhoun S."/>
            <person name="Haridas S."/>
            <person name="Kuo A."/>
            <person name="Mondo S."/>
            <person name="Pangilinan J."/>
            <person name="Riley R."/>
            <person name="LaButti K."/>
            <person name="Andreopoulos B."/>
            <person name="Lipzen A."/>
            <person name="Chen C."/>
            <person name="Yan M."/>
            <person name="Daum C."/>
            <person name="Ng V."/>
            <person name="Clum A."/>
            <person name="Steindorff A."/>
            <person name="Ohm R.A."/>
            <person name="Martin F."/>
            <person name="Silar P."/>
            <person name="Natvig D.O."/>
            <person name="Lalanne C."/>
            <person name="Gautier V."/>
            <person name="Ament-Velasquez S.L."/>
            <person name="Kruys A."/>
            <person name="Hutchinson M.I."/>
            <person name="Powell A.J."/>
            <person name="Barry K."/>
            <person name="Miller A.N."/>
            <person name="Grigoriev I.V."/>
            <person name="Debuchy R."/>
            <person name="Gladieux P."/>
            <person name="Hiltunen Thoren M."/>
            <person name="Johannesson H."/>
        </authorList>
    </citation>
    <scope>NUCLEOTIDE SEQUENCE</scope>
    <source>
        <strain evidence="2">CBS 990.96</strain>
    </source>
</reference>
<evidence type="ECO:0000313" key="2">
    <source>
        <dbReference type="EMBL" id="KAK4229416.1"/>
    </source>
</evidence>
<protein>
    <submittedName>
        <fullName evidence="2">Uncharacterized protein</fullName>
    </submittedName>
</protein>
<dbReference type="EMBL" id="MU865308">
    <property type="protein sequence ID" value="KAK4229416.1"/>
    <property type="molecule type" value="Genomic_DNA"/>
</dbReference>
<accession>A0AAN7BTK5</accession>
<proteinExistence type="predicted"/>
<sequence length="346" mass="36813">MERTGFRCLWVLVILFVLRVTAACTSYGVDYANGGSYYIDGTSNQYFSFITIFQGCSQETISPVLIGPDDNQYACSSIKIDQSGVQVTSTCGIPFSYMKSGVWKIIIAGNQISTQRTIGLTVGAPQITYVTATPTVVVGVTTTARAQTILTTILQTQTLIIVPRTVTAACPGATRTVTAYPQGTTTTVRTTVIRTETDKQVTSSLITTVTSTARCHYPTKKRRAAAAPTPEVRAKVADITSTITQTTYTVTRTSTTTVAGRTTTETVLRTTTATVTPAPSTVCVGNSPATTITVFRGTATPVTLTDVVYLTSHASGTVWVVETKYTTSTNTASATACWRAGGWFGK</sequence>
<reference evidence="2" key="2">
    <citation type="submission" date="2023-05" db="EMBL/GenBank/DDBJ databases">
        <authorList>
            <consortium name="Lawrence Berkeley National Laboratory"/>
            <person name="Steindorff A."/>
            <person name="Hensen N."/>
            <person name="Bonometti L."/>
            <person name="Westerberg I."/>
            <person name="Brannstrom I.O."/>
            <person name="Guillou S."/>
            <person name="Cros-Aarteil S."/>
            <person name="Calhoun S."/>
            <person name="Haridas S."/>
            <person name="Kuo A."/>
            <person name="Mondo S."/>
            <person name="Pangilinan J."/>
            <person name="Riley R."/>
            <person name="Labutti K."/>
            <person name="Andreopoulos B."/>
            <person name="Lipzen A."/>
            <person name="Chen C."/>
            <person name="Yanf M."/>
            <person name="Daum C."/>
            <person name="Ng V."/>
            <person name="Clum A."/>
            <person name="Ohm R."/>
            <person name="Martin F."/>
            <person name="Silar P."/>
            <person name="Natvig D."/>
            <person name="Lalanne C."/>
            <person name="Gautier V."/>
            <person name="Ament-Velasquez S.L."/>
            <person name="Kruys A."/>
            <person name="Hutchinson M.I."/>
            <person name="Powell A.J."/>
            <person name="Barry K."/>
            <person name="Miller A.N."/>
            <person name="Grigoriev I.V."/>
            <person name="Debuchy R."/>
            <person name="Gladieux P."/>
            <person name="Thoren M.H."/>
            <person name="Johannesson H."/>
        </authorList>
    </citation>
    <scope>NUCLEOTIDE SEQUENCE</scope>
    <source>
        <strain evidence="2">CBS 990.96</strain>
    </source>
</reference>
<feature type="chain" id="PRO_5042883580" evidence="1">
    <location>
        <begin position="24"/>
        <end position="346"/>
    </location>
</feature>